<reference evidence="2" key="1">
    <citation type="submission" date="2020-10" db="EMBL/GenBank/DDBJ databases">
        <authorList>
            <person name="Gilroy R."/>
        </authorList>
    </citation>
    <scope>NUCLEOTIDE SEQUENCE</scope>
    <source>
        <strain evidence="2">CHK195-11698</strain>
    </source>
</reference>
<evidence type="ECO:0000313" key="3">
    <source>
        <dbReference type="Proteomes" id="UP000824175"/>
    </source>
</evidence>
<dbReference type="Proteomes" id="UP000824175">
    <property type="component" value="Unassembled WGS sequence"/>
</dbReference>
<dbReference type="SUPFAM" id="SSF55729">
    <property type="entry name" value="Acyl-CoA N-acyltransferases (Nat)"/>
    <property type="match status" value="1"/>
</dbReference>
<dbReference type="Pfam" id="PF00583">
    <property type="entry name" value="Acetyltransf_1"/>
    <property type="match status" value="1"/>
</dbReference>
<dbReference type="PROSITE" id="PS51186">
    <property type="entry name" value="GNAT"/>
    <property type="match status" value="1"/>
</dbReference>
<comment type="caution">
    <text evidence="2">The sequence shown here is derived from an EMBL/GenBank/DDBJ whole genome shotgun (WGS) entry which is preliminary data.</text>
</comment>
<dbReference type="GO" id="GO:0016747">
    <property type="term" value="F:acyltransferase activity, transferring groups other than amino-acyl groups"/>
    <property type="evidence" value="ECO:0007669"/>
    <property type="project" value="InterPro"/>
</dbReference>
<sequence length="161" mass="19616">MKLVQVQLSTYAILEQFMHYYQDELYDYVNSLEMDEYGNYIYEGLEEYVMNPDLRAFLIYDEDRYKGFVLINKGHYIPKGYDYSIQEFYVAKPYRHQRIASRILKAIFEHYKGKFFIMQLEKNVPAIRFWHRYLDSEEISYVEKRQIIDGESCLTQTFLII</sequence>
<gene>
    <name evidence="2" type="ORF">IAD15_00395</name>
</gene>
<reference evidence="2" key="2">
    <citation type="journal article" date="2021" name="PeerJ">
        <title>Extensive microbial diversity within the chicken gut microbiome revealed by metagenomics and culture.</title>
        <authorList>
            <person name="Gilroy R."/>
            <person name="Ravi A."/>
            <person name="Getino M."/>
            <person name="Pursley I."/>
            <person name="Horton D.L."/>
            <person name="Alikhan N.F."/>
            <person name="Baker D."/>
            <person name="Gharbi K."/>
            <person name="Hall N."/>
            <person name="Watson M."/>
            <person name="Adriaenssens E.M."/>
            <person name="Foster-Nyarko E."/>
            <person name="Jarju S."/>
            <person name="Secka A."/>
            <person name="Antonio M."/>
            <person name="Oren A."/>
            <person name="Chaudhuri R.R."/>
            <person name="La Ragione R."/>
            <person name="Hildebrand F."/>
            <person name="Pallen M.J."/>
        </authorList>
    </citation>
    <scope>NUCLEOTIDE SEQUENCE</scope>
    <source>
        <strain evidence="2">CHK195-11698</strain>
    </source>
</reference>
<dbReference type="InterPro" id="IPR016181">
    <property type="entry name" value="Acyl_CoA_acyltransferase"/>
</dbReference>
<accession>A0A9D1KYH9</accession>
<dbReference type="InterPro" id="IPR000182">
    <property type="entry name" value="GNAT_dom"/>
</dbReference>
<protein>
    <submittedName>
        <fullName evidence="2">GNAT family N-acetyltransferase</fullName>
    </submittedName>
</protein>
<dbReference type="CDD" id="cd04301">
    <property type="entry name" value="NAT_SF"/>
    <property type="match status" value="1"/>
</dbReference>
<dbReference type="AlphaFoldDB" id="A0A9D1KYH9"/>
<evidence type="ECO:0000259" key="1">
    <source>
        <dbReference type="PROSITE" id="PS51186"/>
    </source>
</evidence>
<organism evidence="2 3">
    <name type="scientific">Candidatus Fimiplasma intestinipullorum</name>
    <dbReference type="NCBI Taxonomy" id="2840825"/>
    <lineage>
        <taxon>Bacteria</taxon>
        <taxon>Bacillati</taxon>
        <taxon>Bacillota</taxon>
        <taxon>Clostridia</taxon>
        <taxon>Eubacteriales</taxon>
        <taxon>Candidatus Fimiplasma</taxon>
    </lineage>
</organism>
<dbReference type="Gene3D" id="3.40.630.30">
    <property type="match status" value="1"/>
</dbReference>
<dbReference type="EMBL" id="DVMJ01000002">
    <property type="protein sequence ID" value="HIU12523.1"/>
    <property type="molecule type" value="Genomic_DNA"/>
</dbReference>
<evidence type="ECO:0000313" key="2">
    <source>
        <dbReference type="EMBL" id="HIU12523.1"/>
    </source>
</evidence>
<proteinExistence type="predicted"/>
<name>A0A9D1KYH9_9FIRM</name>
<feature type="domain" description="N-acetyltransferase" evidence="1">
    <location>
        <begin position="4"/>
        <end position="148"/>
    </location>
</feature>